<dbReference type="Gene3D" id="3.30.420.10">
    <property type="entry name" value="Ribonuclease H-like superfamily/Ribonuclease H"/>
    <property type="match status" value="1"/>
</dbReference>
<evidence type="ECO:0000256" key="1">
    <source>
        <dbReference type="RuleBase" id="RU361178"/>
    </source>
</evidence>
<feature type="domain" description="PAZ" evidence="3">
    <location>
        <begin position="459"/>
        <end position="571"/>
    </location>
</feature>
<dbReference type="Pfam" id="PF08699">
    <property type="entry name" value="ArgoL1"/>
    <property type="match status" value="1"/>
</dbReference>
<dbReference type="Gene3D" id="2.170.260.10">
    <property type="entry name" value="paz domain"/>
    <property type="match status" value="1"/>
</dbReference>
<dbReference type="InterPro" id="IPR032474">
    <property type="entry name" value="Argonaute_N"/>
</dbReference>
<dbReference type="PROSITE" id="PS50821">
    <property type="entry name" value="PAZ"/>
    <property type="match status" value="1"/>
</dbReference>
<dbReference type="EMBL" id="JABFTP020000144">
    <property type="protein sequence ID" value="KAL3282466.1"/>
    <property type="molecule type" value="Genomic_DNA"/>
</dbReference>
<dbReference type="Pfam" id="PF02171">
    <property type="entry name" value="Piwi"/>
    <property type="match status" value="1"/>
</dbReference>
<dbReference type="InterPro" id="IPR036397">
    <property type="entry name" value="RNaseH_sf"/>
</dbReference>
<comment type="caution">
    <text evidence="5">The sequence shown here is derived from an EMBL/GenBank/DDBJ whole genome shotgun (WGS) entry which is preliminary data.</text>
</comment>
<dbReference type="SMART" id="SM00949">
    <property type="entry name" value="PAZ"/>
    <property type="match status" value="1"/>
</dbReference>
<organism evidence="5 6">
    <name type="scientific">Cryptolaemus montrouzieri</name>
    <dbReference type="NCBI Taxonomy" id="559131"/>
    <lineage>
        <taxon>Eukaryota</taxon>
        <taxon>Metazoa</taxon>
        <taxon>Ecdysozoa</taxon>
        <taxon>Arthropoda</taxon>
        <taxon>Hexapoda</taxon>
        <taxon>Insecta</taxon>
        <taxon>Pterygota</taxon>
        <taxon>Neoptera</taxon>
        <taxon>Endopterygota</taxon>
        <taxon>Coleoptera</taxon>
        <taxon>Polyphaga</taxon>
        <taxon>Cucujiformia</taxon>
        <taxon>Coccinelloidea</taxon>
        <taxon>Coccinellidae</taxon>
        <taxon>Scymninae</taxon>
        <taxon>Scymnini</taxon>
        <taxon>Cryptolaemus</taxon>
    </lineage>
</organism>
<dbReference type="PANTHER" id="PTHR22891">
    <property type="entry name" value="EUKARYOTIC TRANSLATION INITIATION FACTOR 2C"/>
    <property type="match status" value="1"/>
</dbReference>
<evidence type="ECO:0000259" key="4">
    <source>
        <dbReference type="PROSITE" id="PS50822"/>
    </source>
</evidence>
<dbReference type="Gene3D" id="3.40.50.2300">
    <property type="match status" value="1"/>
</dbReference>
<dbReference type="InterPro" id="IPR014811">
    <property type="entry name" value="ArgoL1"/>
</dbReference>
<dbReference type="GO" id="GO:0034587">
    <property type="term" value="P:piRNA processing"/>
    <property type="evidence" value="ECO:0007669"/>
    <property type="project" value="UniProtKB-ARBA"/>
</dbReference>
<gene>
    <name evidence="5" type="ORF">HHI36_005650</name>
</gene>
<dbReference type="Proteomes" id="UP001516400">
    <property type="component" value="Unassembled WGS sequence"/>
</dbReference>
<dbReference type="PROSITE" id="PS50822">
    <property type="entry name" value="PIWI"/>
    <property type="match status" value="1"/>
</dbReference>
<dbReference type="CDD" id="cd04657">
    <property type="entry name" value="Piwi_ago-like"/>
    <property type="match status" value="1"/>
</dbReference>
<protein>
    <submittedName>
        <fullName evidence="5">Uncharacterized protein</fullName>
    </submittedName>
</protein>
<feature type="compositionally biased region" description="Polar residues" evidence="2">
    <location>
        <begin position="137"/>
        <end position="146"/>
    </location>
</feature>
<dbReference type="Pfam" id="PF16488">
    <property type="entry name" value="ArgoL2"/>
    <property type="match status" value="1"/>
</dbReference>
<comment type="similarity">
    <text evidence="1">Belongs to the argonaute family.</text>
</comment>
<feature type="compositionally biased region" description="Low complexity" evidence="2">
    <location>
        <begin position="23"/>
        <end position="124"/>
    </location>
</feature>
<feature type="compositionally biased region" description="Polar residues" evidence="2">
    <location>
        <begin position="8"/>
        <end position="22"/>
    </location>
</feature>
<dbReference type="CDD" id="cd02846">
    <property type="entry name" value="PAZ_argonaute_like"/>
    <property type="match status" value="1"/>
</dbReference>
<dbReference type="Pfam" id="PF02170">
    <property type="entry name" value="PAZ"/>
    <property type="match status" value="1"/>
</dbReference>
<dbReference type="AlphaFoldDB" id="A0ABD2NUS2"/>
<feature type="region of interest" description="Disordered" evidence="2">
    <location>
        <begin position="1"/>
        <end position="229"/>
    </location>
</feature>
<keyword evidence="6" id="KW-1185">Reference proteome</keyword>
<dbReference type="SMART" id="SM00950">
    <property type="entry name" value="Piwi"/>
    <property type="match status" value="1"/>
</dbReference>
<evidence type="ECO:0000256" key="2">
    <source>
        <dbReference type="SAM" id="MobiDB-lite"/>
    </source>
</evidence>
<dbReference type="SUPFAM" id="SSF101690">
    <property type="entry name" value="PAZ domain"/>
    <property type="match status" value="1"/>
</dbReference>
<dbReference type="SMART" id="SM01163">
    <property type="entry name" value="DUF1785"/>
    <property type="match status" value="1"/>
</dbReference>
<dbReference type="InterPro" id="IPR036085">
    <property type="entry name" value="PAZ_dom_sf"/>
</dbReference>
<dbReference type="InterPro" id="IPR045246">
    <property type="entry name" value="Piwi_ago-like"/>
</dbReference>
<feature type="domain" description="Piwi" evidence="4">
    <location>
        <begin position="736"/>
        <end position="1036"/>
    </location>
</feature>
<name>A0ABD2NUS2_9CUCU</name>
<dbReference type="Pfam" id="PF16486">
    <property type="entry name" value="ArgoN"/>
    <property type="match status" value="1"/>
</dbReference>
<evidence type="ECO:0000313" key="6">
    <source>
        <dbReference type="Proteomes" id="UP001516400"/>
    </source>
</evidence>
<accession>A0ABD2NUS2</accession>
<proteinExistence type="inferred from homology"/>
<dbReference type="InterPro" id="IPR003165">
    <property type="entry name" value="Piwi"/>
</dbReference>
<dbReference type="InterPro" id="IPR003100">
    <property type="entry name" value="PAZ_dom"/>
</dbReference>
<evidence type="ECO:0000313" key="5">
    <source>
        <dbReference type="EMBL" id="KAL3282466.1"/>
    </source>
</evidence>
<dbReference type="SUPFAM" id="SSF53098">
    <property type="entry name" value="Ribonuclease H-like"/>
    <property type="match status" value="1"/>
</dbReference>
<sequence>MSIKTFHSRQGQGRPQQHPATIQQGQQRGQSQQQMQWMSHTPQEPQGQGQGRPQQHPATIQQGQHRGQSQQQMQWMSHTPQGPQGQGQGRPQQHPATIQQGQHRGQFQQQMQGMSHTPQGPQAQGRGGGRSQPHPDSFQQRPQRGQSRQHEQIQEVQHTPQASWDPHQQQRTQPLGQMQQVPEQSSPVKQMPETSVQQRKPQTFQDQRTQKGSQPRGPSVQGAADKTLETYRPRTILSLTDQMAEMSLFPKKNYTPGTKGRKIQIETNHIQLNLGELKIAYHYDVQINPDIPKKFLRDVMEEFRKRQFPQRYPAFDGRKNLYSPLELMKEGQELNDEISIPDGISGKVKIFKVCVKFANTVDLSPLHNMRMTKLSPQEAIQCVEIVLRNSPSMRCIQAGRNFFTPPPRIIDLGEGMEMYQGFYQSVVRGWKPLLNIDVAHKAFPKETDLISLTIELCSSYYQRINEQDLKTKRLTLDQNKTLTKFLRTLRIVYEIRSQPGSKKEYRVNGLKECPRDAKFRPDNGPEMTVEEYFARKKNYRLQYPLMPTIWVGNPQRKDPILLPAELCMVVPGQPVNRKMTEGQTSSMIKYAATSTTVRKDKIMKSLNDTRHNDDLCIRQFGFSIGNEFEQIQARVLAPPVLEYDKRTVMPSKGIWRQENVKFFKGAEIKSWTIISACGPLNDIGKLADMIYSFGPKTGMSLKSKAFEPFQILRGRPVSPRDIIESLRKCCEQKYDLVFVIIPDSGQTYSDVKKAAELNIGCLTQCIKRKTMMKLNPSTVNNILLKVNSKLNGTNHFLHNRPSILDEPCMIMGADVTHPSPDSQNIPSVAAVTASHDSKAFCYNIACRLQSPKTEIIADLKQITREHLFYFYDKNRGQKPRRIVFFRDGVSEGQFKEVLIQEVRAIRDACMSLEAGYQPKITFLVVQKRHHTRFFPKNQRDSEDRNFNVPAGTCVDTNITNPNMQDFYLVSHASIQGVAKPTKYCTLHDDNEMTNDDIEELTYHLCHLFTRCNRSVSYPAPTYYAHLAAARAKVYIENDALDLGKLENEQKRISILDCIRKQQPMFFV</sequence>
<reference evidence="5 6" key="1">
    <citation type="journal article" date="2021" name="BMC Biol.">
        <title>Horizontally acquired antibacterial genes associated with adaptive radiation of ladybird beetles.</title>
        <authorList>
            <person name="Li H.S."/>
            <person name="Tang X.F."/>
            <person name="Huang Y.H."/>
            <person name="Xu Z.Y."/>
            <person name="Chen M.L."/>
            <person name="Du X.Y."/>
            <person name="Qiu B.Y."/>
            <person name="Chen P.T."/>
            <person name="Zhang W."/>
            <person name="Slipinski A."/>
            <person name="Escalona H.E."/>
            <person name="Waterhouse R.M."/>
            <person name="Zwick A."/>
            <person name="Pang H."/>
        </authorList>
    </citation>
    <scope>NUCLEOTIDE SEQUENCE [LARGE SCALE GENOMIC DNA]</scope>
    <source>
        <strain evidence="5">SYSU2018</strain>
    </source>
</reference>
<dbReference type="InterPro" id="IPR012337">
    <property type="entry name" value="RNaseH-like_sf"/>
</dbReference>
<evidence type="ECO:0000259" key="3">
    <source>
        <dbReference type="PROSITE" id="PS50821"/>
    </source>
</evidence>
<feature type="compositionally biased region" description="Polar residues" evidence="2">
    <location>
        <begin position="154"/>
        <end position="213"/>
    </location>
</feature>
<dbReference type="InterPro" id="IPR032472">
    <property type="entry name" value="ArgoL2"/>
</dbReference>